<evidence type="ECO:0000313" key="1">
    <source>
        <dbReference type="EMBL" id="MVA97222.1"/>
    </source>
</evidence>
<sequence>MNEQSAGSGALRPDFYDALPIHAGFEGLADGAAYRPVPDDWFVGTADIVGSTELIAAGRYKVVNTVGAAVISAQINAAGGRRFPFVFGGDGAGFSFEADRLEAARDALARVIGWARREFEIEMRGAIVPVGAIRAAGHELAVARYAPSPGVDYAMFSGGGMAWAEGEMKRGRYRVEAAPADQYPDLAGLSCRWTPMRARHGRILSLLAIPRADAPIAAVADAMRRIIALTVGLERGGHPVPAAGPGFEWPPLGLELEARARRGGGSLILNKLRLLAETLFALFLFRTGRGVGGFDPGHYVETTSANADFRKFDDGLKMTIDCDAETYKKLEAMLAEAAAKGLLDYGLFEQDEAIMTCIVPSVSSDDHVHFVDGASGGYTTAALAIKRRG</sequence>
<reference evidence="1 2" key="1">
    <citation type="submission" date="2019-12" db="EMBL/GenBank/DDBJ databases">
        <title>Nitratireductor arenosus sp. nov., Isolated from sea sand, Jeju island, South Korea.</title>
        <authorList>
            <person name="Kim W."/>
        </authorList>
    </citation>
    <scope>NUCLEOTIDE SEQUENCE [LARGE SCALE GENOMIC DNA]</scope>
    <source>
        <strain evidence="1 2">CAU 1489</strain>
    </source>
</reference>
<accession>A0A844QD85</accession>
<dbReference type="Pfam" id="PF11294">
    <property type="entry name" value="DUF3095"/>
    <property type="match status" value="1"/>
</dbReference>
<evidence type="ECO:0000313" key="2">
    <source>
        <dbReference type="Proteomes" id="UP000463224"/>
    </source>
</evidence>
<comment type="caution">
    <text evidence="1">The sequence shown here is derived from an EMBL/GenBank/DDBJ whole genome shotgun (WGS) entry which is preliminary data.</text>
</comment>
<gene>
    <name evidence="1" type="ORF">GN330_08180</name>
</gene>
<organism evidence="1 2">
    <name type="scientific">Nitratireductor arenosus</name>
    <dbReference type="NCBI Taxonomy" id="2682096"/>
    <lineage>
        <taxon>Bacteria</taxon>
        <taxon>Pseudomonadati</taxon>
        <taxon>Pseudomonadota</taxon>
        <taxon>Alphaproteobacteria</taxon>
        <taxon>Hyphomicrobiales</taxon>
        <taxon>Phyllobacteriaceae</taxon>
        <taxon>Nitratireductor</taxon>
    </lineage>
</organism>
<keyword evidence="2" id="KW-1185">Reference proteome</keyword>
<name>A0A844QD85_9HYPH</name>
<dbReference type="InterPro" id="IPR021445">
    <property type="entry name" value="DUF3095"/>
</dbReference>
<dbReference type="EMBL" id="WPHG01000002">
    <property type="protein sequence ID" value="MVA97222.1"/>
    <property type="molecule type" value="Genomic_DNA"/>
</dbReference>
<protein>
    <submittedName>
        <fullName evidence="1">DUF3095 family protein</fullName>
    </submittedName>
</protein>
<proteinExistence type="predicted"/>
<dbReference type="RefSeq" id="WP_156712201.1">
    <property type="nucleotide sequence ID" value="NZ_WPHG01000002.1"/>
</dbReference>
<dbReference type="AlphaFoldDB" id="A0A844QD85"/>
<dbReference type="Proteomes" id="UP000463224">
    <property type="component" value="Unassembled WGS sequence"/>
</dbReference>